<proteinExistence type="inferred from homology"/>
<dbReference type="HAMAP" id="MF_01116">
    <property type="entry name" value="TSR3"/>
    <property type="match status" value="1"/>
</dbReference>
<dbReference type="GO" id="GO:1904047">
    <property type="term" value="F:S-adenosyl-L-methionine binding"/>
    <property type="evidence" value="ECO:0007669"/>
    <property type="project" value="UniProtKB-UniRule"/>
</dbReference>
<evidence type="ECO:0000313" key="6">
    <source>
        <dbReference type="Proteomes" id="UP000825729"/>
    </source>
</evidence>
<dbReference type="NCBIfam" id="NF002621">
    <property type="entry name" value="PRK02287.1"/>
    <property type="match status" value="1"/>
</dbReference>
<dbReference type="GO" id="GO:0106388">
    <property type="term" value="F:rRNA small subunit aminocarboxypropyltransferase activity"/>
    <property type="evidence" value="ECO:0007669"/>
    <property type="project" value="UniProtKB-EC"/>
</dbReference>
<feature type="compositionally biased region" description="Basic residues" evidence="3">
    <location>
        <begin position="1"/>
        <end position="13"/>
    </location>
</feature>
<feature type="binding site" evidence="2">
    <location>
        <position position="68"/>
    </location>
    <ligand>
        <name>S-adenosyl-L-methionine</name>
        <dbReference type="ChEBI" id="CHEBI:59789"/>
    </ligand>
</feature>
<dbReference type="Pfam" id="PF04818">
    <property type="entry name" value="CID"/>
    <property type="match status" value="1"/>
</dbReference>
<dbReference type="InterPro" id="IPR022968">
    <property type="entry name" value="Tsr3-like"/>
</dbReference>
<comment type="similarity">
    <text evidence="2">Belongs to the TDD superfamily. TSR3 family.</text>
</comment>
<dbReference type="Gene3D" id="1.25.40.90">
    <property type="match status" value="1"/>
</dbReference>
<evidence type="ECO:0000256" key="2">
    <source>
        <dbReference type="HAMAP-Rule" id="MF_03146"/>
    </source>
</evidence>
<dbReference type="SUPFAM" id="SSF48464">
    <property type="entry name" value="ENTH/VHS domain"/>
    <property type="match status" value="1"/>
</dbReference>
<dbReference type="GO" id="GO:0031124">
    <property type="term" value="P:mRNA 3'-end processing"/>
    <property type="evidence" value="ECO:0007669"/>
    <property type="project" value="TreeGrafter"/>
</dbReference>
<comment type="function">
    <text evidence="2">Aminocarboxypropyltransferase that catalyzes the aminocarboxypropyl transfer on pseudouridine in 18S rRNA. It constitutes the last step in biosynthesis of the hypermodified N1-methyl-N3-(3-amino-3-carboxypropyl) pseudouridine (m1acp3-Psi).</text>
</comment>
<feature type="region of interest" description="Disordered" evidence="3">
    <location>
        <begin position="219"/>
        <end position="275"/>
    </location>
</feature>
<dbReference type="InterPro" id="IPR007177">
    <property type="entry name" value="Tsr3_C"/>
</dbReference>
<feature type="compositionally biased region" description="Polar residues" evidence="3">
    <location>
        <begin position="219"/>
        <end position="230"/>
    </location>
</feature>
<evidence type="ECO:0000256" key="3">
    <source>
        <dbReference type="SAM" id="MobiDB-lite"/>
    </source>
</evidence>
<dbReference type="CDD" id="cd16981">
    <property type="entry name" value="CID_RPRD_like"/>
    <property type="match status" value="1"/>
</dbReference>
<feature type="binding site" evidence="2">
    <location>
        <position position="139"/>
    </location>
    <ligand>
        <name>S-adenosyl-L-methionine</name>
        <dbReference type="ChEBI" id="CHEBI:59789"/>
    </ligand>
</feature>
<dbReference type="Pfam" id="PF04034">
    <property type="entry name" value="Ribo_biogen_C"/>
    <property type="match status" value="1"/>
</dbReference>
<evidence type="ECO:0000259" key="4">
    <source>
        <dbReference type="PROSITE" id="PS51391"/>
    </source>
</evidence>
<dbReference type="PANTHER" id="PTHR12460:SF27">
    <property type="entry name" value="ENTH_VHS FAMILY PROTEIN"/>
    <property type="match status" value="1"/>
</dbReference>
<feature type="compositionally biased region" description="Acidic residues" evidence="3">
    <location>
        <begin position="265"/>
        <end position="275"/>
    </location>
</feature>
<dbReference type="InterPro" id="IPR008942">
    <property type="entry name" value="ENTH_VHS"/>
</dbReference>
<dbReference type="InterPro" id="IPR007209">
    <property type="entry name" value="RNaseL-inhib-like_metal-bd_dom"/>
</dbReference>
<protein>
    <recommendedName>
        <fullName evidence="2">18S rRNA aminocarboxypropyltransferase</fullName>
        <ecNumber evidence="2">2.5.1.157</ecNumber>
    </recommendedName>
</protein>
<organism evidence="5 6">
    <name type="scientific">Aristolochia fimbriata</name>
    <name type="common">White veined hardy Dutchman's pipe vine</name>
    <dbReference type="NCBI Taxonomy" id="158543"/>
    <lineage>
        <taxon>Eukaryota</taxon>
        <taxon>Viridiplantae</taxon>
        <taxon>Streptophyta</taxon>
        <taxon>Embryophyta</taxon>
        <taxon>Tracheophyta</taxon>
        <taxon>Spermatophyta</taxon>
        <taxon>Magnoliopsida</taxon>
        <taxon>Magnoliidae</taxon>
        <taxon>Piperales</taxon>
        <taxon>Aristolochiaceae</taxon>
        <taxon>Aristolochia</taxon>
    </lineage>
</organism>
<keyword evidence="6" id="KW-1185">Reference proteome</keyword>
<dbReference type="EC" id="2.5.1.157" evidence="2"/>
<name>A0AAV7EVJ0_ARIFI</name>
<sequence length="822" mass="90966">MGYNKSRRHRGNSSHRGQSSTNRQPPWEEANGGSLPSHPDDINEDESMTPKVQLAMWDFGQCDVKRCTGRKLSRFGLLKELRVNGGFGGVVLSPVGTQCVSKEDHPLIKRKGLAVVDCSWARLHDVPFIKLRCGAPRLLPWLVAANPVNYGRPCELSCVEALAAALIICGDEETGHLLLGKFKWGHSFLSLNRELLKAYSECASSSDIISVQNTWLSSNSKTSRASNNEADNSEEALKNASADSGSDSEDGLPPLERNLNHLTVDDSEEDTEEDGYSEETSLYPLWHLEVACSAVGFLFGPKTDARMLRPRFWVMTIYYLSLSRPVTGLFRLSIAQKENKMLVGHDRIVVTLSHWCIFHQQKADLVVETWSKQFHSSEKEQKVPFLYLANDILQNSRRKGTEFVSEFWKVLPSALKDVVEHGDDKGKNTVNRLVSIWEERKVFGSRARGLKDLMLGEGPLPPLELHKKRSRSVRIVKRDSRSLKIKLAIGGTAEKIVSAFHAVLSEHGAEDTELTKCKTAVRRVQKMEKDVNDACKQEGDPRRSSLGDELQEQETLLKQCIDKLKTIEESRLALVSHLKDALREQESELENVRTQLQVAEGQVEEASNMRRRLKSEPPAGSSSDISNSGGNTAVVTSTPAETTKRTAAAIADKLAASTSSFQMMSSVLSTFAAEEAKNVGLMTSTNPSSSNSNIENPGSLPTAPAFLAVQSVPAQVHQQPQPMLGHQQLAQTSTSQVQYQLAPPQQYLQSSMTGVPYSYASMPPPPSHSQQQQYITFPGPAPLAQQSIPQHPMPLPQQHVAPPSYRPLHPPGMQFFTYQNHG</sequence>
<dbReference type="EMBL" id="JAINDJ010000004">
    <property type="protein sequence ID" value="KAG9451637.1"/>
    <property type="molecule type" value="Genomic_DNA"/>
</dbReference>
<dbReference type="InterPro" id="IPR006569">
    <property type="entry name" value="CID_dom"/>
</dbReference>
<dbReference type="AlphaFoldDB" id="A0AAV7EVJ0"/>
<keyword evidence="2" id="KW-0698">rRNA processing</keyword>
<keyword evidence="2" id="KW-0808">Transferase</keyword>
<dbReference type="GO" id="GO:0000993">
    <property type="term" value="F:RNA polymerase II complex binding"/>
    <property type="evidence" value="ECO:0007669"/>
    <property type="project" value="TreeGrafter"/>
</dbReference>
<feature type="domain" description="CID" evidence="4">
    <location>
        <begin position="326"/>
        <end position="459"/>
    </location>
</feature>
<keyword evidence="2" id="KW-0949">S-adenosyl-L-methionine</keyword>
<dbReference type="GO" id="GO:0005634">
    <property type="term" value="C:nucleus"/>
    <property type="evidence" value="ECO:0007669"/>
    <property type="project" value="UniProtKB-ARBA"/>
</dbReference>
<accession>A0AAV7EVJ0</accession>
<comment type="caution">
    <text evidence="5">The sequence shown here is derived from an EMBL/GenBank/DDBJ whole genome shotgun (WGS) entry which is preliminary data.</text>
</comment>
<dbReference type="PROSITE" id="PS51391">
    <property type="entry name" value="CID"/>
    <property type="match status" value="1"/>
</dbReference>
<feature type="region of interest" description="Disordered" evidence="3">
    <location>
        <begin position="1"/>
        <end position="45"/>
    </location>
</feature>
<keyword evidence="2" id="KW-0690">Ribosome biogenesis</keyword>
<feature type="binding site" evidence="2">
    <location>
        <position position="116"/>
    </location>
    <ligand>
        <name>S-adenosyl-L-methionine</name>
        <dbReference type="ChEBI" id="CHEBI:59789"/>
    </ligand>
</feature>
<evidence type="ECO:0000256" key="1">
    <source>
        <dbReference type="ARBA" id="ARBA00022664"/>
    </source>
</evidence>
<comment type="caution">
    <text evidence="2">Lacks conserved residue(s) required for the propagation of feature annotation.</text>
</comment>
<dbReference type="PANTHER" id="PTHR12460">
    <property type="entry name" value="CYCLIN-DEPENDENT KINASE INHIBITOR-RELATED PROTEIN"/>
    <property type="match status" value="1"/>
</dbReference>
<reference evidence="5 6" key="1">
    <citation type="submission" date="2021-07" db="EMBL/GenBank/DDBJ databases">
        <title>The Aristolochia fimbriata genome: insights into angiosperm evolution, floral development and chemical biosynthesis.</title>
        <authorList>
            <person name="Jiao Y."/>
        </authorList>
    </citation>
    <scope>NUCLEOTIDE SEQUENCE [LARGE SCALE GENOMIC DNA]</scope>
    <source>
        <strain evidence="5">IBCAS-2021</strain>
        <tissue evidence="5">Leaf</tissue>
    </source>
</reference>
<dbReference type="Proteomes" id="UP000825729">
    <property type="component" value="Unassembled WGS sequence"/>
</dbReference>
<evidence type="ECO:0000313" key="5">
    <source>
        <dbReference type="EMBL" id="KAG9451637.1"/>
    </source>
</evidence>
<keyword evidence="1" id="KW-0507">mRNA processing</keyword>
<dbReference type="SMART" id="SM00582">
    <property type="entry name" value="RPR"/>
    <property type="match status" value="1"/>
</dbReference>
<gene>
    <name evidence="5" type="ORF">H6P81_011602</name>
</gene>
<feature type="compositionally biased region" description="Low complexity" evidence="3">
    <location>
        <begin position="620"/>
        <end position="631"/>
    </location>
</feature>
<dbReference type="Pfam" id="PF04068">
    <property type="entry name" value="Fer4_RLI"/>
    <property type="match status" value="1"/>
</dbReference>
<dbReference type="GO" id="GO:0000455">
    <property type="term" value="P:enzyme-directed rRNA pseudouridine synthesis"/>
    <property type="evidence" value="ECO:0007669"/>
    <property type="project" value="UniProtKB-UniRule"/>
</dbReference>
<comment type="catalytic activity">
    <reaction evidence="2">
        <text>an N(1)-methylpseudouridine in rRNA + S-adenosyl-L-methionine = N(1)-methyl-N(3)-[(3S)-3-amino-3-carboxypropyl]pseudouridine in rRNA + S-methyl-5'-thioadenosine + H(+)</text>
        <dbReference type="Rhea" id="RHEA:63296"/>
        <dbReference type="Rhea" id="RHEA-COMP:11634"/>
        <dbReference type="Rhea" id="RHEA-COMP:16310"/>
        <dbReference type="ChEBI" id="CHEBI:15378"/>
        <dbReference type="ChEBI" id="CHEBI:17509"/>
        <dbReference type="ChEBI" id="CHEBI:59789"/>
        <dbReference type="ChEBI" id="CHEBI:74890"/>
        <dbReference type="ChEBI" id="CHEBI:146234"/>
        <dbReference type="EC" id="2.5.1.157"/>
    </reaction>
</comment>
<feature type="region of interest" description="Disordered" evidence="3">
    <location>
        <begin position="600"/>
        <end position="642"/>
    </location>
</feature>